<dbReference type="PANTHER" id="PTHR35176:SF6">
    <property type="entry name" value="HEME OXYGENASE HI_0854-RELATED"/>
    <property type="match status" value="1"/>
</dbReference>
<feature type="region of interest" description="Disordered" evidence="2">
    <location>
        <begin position="47"/>
        <end position="86"/>
    </location>
</feature>
<protein>
    <submittedName>
        <fullName evidence="4">Pyridoxamine 5'-phosphate oxidase family protein</fullName>
    </submittedName>
</protein>
<name>A0A1M7RNR8_9ACTN</name>
<dbReference type="InterPro" id="IPR024031">
    <property type="entry name" value="MSMEG_5819/OxyR"/>
</dbReference>
<dbReference type="InterPro" id="IPR012349">
    <property type="entry name" value="Split_barrel_FMN-bd"/>
</dbReference>
<evidence type="ECO:0000313" key="5">
    <source>
        <dbReference type="Proteomes" id="UP000184440"/>
    </source>
</evidence>
<dbReference type="PANTHER" id="PTHR35176">
    <property type="entry name" value="HEME OXYGENASE HI_0854-RELATED"/>
    <property type="match status" value="1"/>
</dbReference>
<evidence type="ECO:0000259" key="3">
    <source>
        <dbReference type="Pfam" id="PF01243"/>
    </source>
</evidence>
<keyword evidence="5" id="KW-1185">Reference proteome</keyword>
<gene>
    <name evidence="4" type="ORF">SAMN05443668_12749</name>
</gene>
<dbReference type="GO" id="GO:0070967">
    <property type="term" value="F:coenzyme F420 binding"/>
    <property type="evidence" value="ECO:0007669"/>
    <property type="project" value="TreeGrafter"/>
</dbReference>
<dbReference type="GO" id="GO:0016627">
    <property type="term" value="F:oxidoreductase activity, acting on the CH-CH group of donors"/>
    <property type="evidence" value="ECO:0007669"/>
    <property type="project" value="TreeGrafter"/>
</dbReference>
<keyword evidence="1" id="KW-0560">Oxidoreductase</keyword>
<dbReference type="InterPro" id="IPR052019">
    <property type="entry name" value="F420H2_bilvrd_red/Heme_oxyg"/>
</dbReference>
<dbReference type="SUPFAM" id="SSF50475">
    <property type="entry name" value="FMN-binding split barrel"/>
    <property type="match status" value="1"/>
</dbReference>
<reference evidence="4 5" key="1">
    <citation type="submission" date="2016-11" db="EMBL/GenBank/DDBJ databases">
        <authorList>
            <person name="Jaros S."/>
            <person name="Januszkiewicz K."/>
            <person name="Wedrychowicz H."/>
        </authorList>
    </citation>
    <scope>NUCLEOTIDE SEQUENCE [LARGE SCALE GENOMIC DNA]</scope>
    <source>
        <strain evidence="4 5">DSM 46144</strain>
    </source>
</reference>
<feature type="domain" description="Pyridoxamine 5'-phosphate oxidase N-terminal" evidence="3">
    <location>
        <begin position="8"/>
        <end position="103"/>
    </location>
</feature>
<dbReference type="GO" id="GO:0005829">
    <property type="term" value="C:cytosol"/>
    <property type="evidence" value="ECO:0007669"/>
    <property type="project" value="TreeGrafter"/>
</dbReference>
<organism evidence="4 5">
    <name type="scientific">Cryptosporangium aurantiacum</name>
    <dbReference type="NCBI Taxonomy" id="134849"/>
    <lineage>
        <taxon>Bacteria</taxon>
        <taxon>Bacillati</taxon>
        <taxon>Actinomycetota</taxon>
        <taxon>Actinomycetes</taxon>
        <taxon>Cryptosporangiales</taxon>
        <taxon>Cryptosporangiaceae</taxon>
        <taxon>Cryptosporangium</taxon>
    </lineage>
</organism>
<dbReference type="STRING" id="134849.SAMN05443668_12749"/>
<dbReference type="RefSeq" id="WP_073265895.1">
    <property type="nucleotide sequence ID" value="NZ_FRCS01000027.1"/>
</dbReference>
<dbReference type="EMBL" id="FRCS01000027">
    <property type="protein sequence ID" value="SHN47746.1"/>
    <property type="molecule type" value="Genomic_DNA"/>
</dbReference>
<dbReference type="Pfam" id="PF01243">
    <property type="entry name" value="PNPOx_N"/>
    <property type="match status" value="1"/>
</dbReference>
<proteinExistence type="predicted"/>
<evidence type="ECO:0000256" key="2">
    <source>
        <dbReference type="SAM" id="MobiDB-lite"/>
    </source>
</evidence>
<dbReference type="AlphaFoldDB" id="A0A1M7RNR8"/>
<evidence type="ECO:0000313" key="4">
    <source>
        <dbReference type="EMBL" id="SHN47746.1"/>
    </source>
</evidence>
<accession>A0A1M7RNR8</accession>
<dbReference type="Gene3D" id="2.30.110.10">
    <property type="entry name" value="Electron Transport, Fmn-binding Protein, Chain A"/>
    <property type="match status" value="1"/>
</dbReference>
<dbReference type="InterPro" id="IPR011576">
    <property type="entry name" value="Pyridox_Oxase_N"/>
</dbReference>
<evidence type="ECO:0000256" key="1">
    <source>
        <dbReference type="ARBA" id="ARBA00023002"/>
    </source>
</evidence>
<sequence length="137" mass="14749">MTFTSDERQYLAAQRRGHLGTIGPDGTPQVKPVAYFWDADAETIDIGGPELSRSQKSRNVEADPRVSFVVDDESATPVGPGGQRGRGLEIRGTAVLLSRAEALLPGFSPEVLRIRPRRVVAWNIDGPGANIRDVVAG</sequence>
<dbReference type="Proteomes" id="UP000184440">
    <property type="component" value="Unassembled WGS sequence"/>
</dbReference>
<dbReference type="OrthoDB" id="3693562at2"/>
<dbReference type="NCBIfam" id="TIGR04023">
    <property type="entry name" value="PPOX_MSMEG_5819"/>
    <property type="match status" value="1"/>
</dbReference>